<keyword evidence="2" id="KW-1133">Transmembrane helix</keyword>
<protein>
    <submittedName>
        <fullName evidence="3">Uncharacterized protein</fullName>
    </submittedName>
</protein>
<dbReference type="RefSeq" id="XP_001310963.1">
    <property type="nucleotide sequence ID" value="XM_001310962.1"/>
</dbReference>
<keyword evidence="4" id="KW-1185">Reference proteome</keyword>
<keyword evidence="2" id="KW-0472">Membrane</keyword>
<evidence type="ECO:0000313" key="4">
    <source>
        <dbReference type="Proteomes" id="UP000001542"/>
    </source>
</evidence>
<sequence>MEPHEDKKTLVTGGAWDSRHPTFSTEVRSLFRRSFLSKIRDKGVIASEIIATVIICILAVFWNFADNPHDPITTTDF</sequence>
<reference evidence="3" key="2">
    <citation type="journal article" date="2007" name="Science">
        <title>Draft genome sequence of the sexually transmitted pathogen Trichomonas vaginalis.</title>
        <authorList>
            <person name="Carlton J.M."/>
            <person name="Hirt R.P."/>
            <person name="Silva J.C."/>
            <person name="Delcher A.L."/>
            <person name="Schatz M."/>
            <person name="Zhao Q."/>
            <person name="Wortman J.R."/>
            <person name="Bidwell S.L."/>
            <person name="Alsmark U.C.M."/>
            <person name="Besteiro S."/>
            <person name="Sicheritz-Ponten T."/>
            <person name="Noel C.J."/>
            <person name="Dacks J.B."/>
            <person name="Foster P.G."/>
            <person name="Simillion C."/>
            <person name="Van de Peer Y."/>
            <person name="Miranda-Saavedra D."/>
            <person name="Barton G.J."/>
            <person name="Westrop G.D."/>
            <person name="Mueller S."/>
            <person name="Dessi D."/>
            <person name="Fiori P.L."/>
            <person name="Ren Q."/>
            <person name="Paulsen I."/>
            <person name="Zhang H."/>
            <person name="Bastida-Corcuera F.D."/>
            <person name="Simoes-Barbosa A."/>
            <person name="Brown M.T."/>
            <person name="Hayes R.D."/>
            <person name="Mukherjee M."/>
            <person name="Okumura C.Y."/>
            <person name="Schneider R."/>
            <person name="Smith A.J."/>
            <person name="Vanacova S."/>
            <person name="Villalvazo M."/>
            <person name="Haas B.J."/>
            <person name="Pertea M."/>
            <person name="Feldblyum T.V."/>
            <person name="Utterback T.R."/>
            <person name="Shu C.L."/>
            <person name="Osoegawa K."/>
            <person name="de Jong P.J."/>
            <person name="Hrdy I."/>
            <person name="Horvathova L."/>
            <person name="Zubacova Z."/>
            <person name="Dolezal P."/>
            <person name="Malik S.B."/>
            <person name="Logsdon J.M. Jr."/>
            <person name="Henze K."/>
            <person name="Gupta A."/>
            <person name="Wang C.C."/>
            <person name="Dunne R.L."/>
            <person name="Upcroft J.A."/>
            <person name="Upcroft P."/>
            <person name="White O."/>
            <person name="Salzberg S.L."/>
            <person name="Tang P."/>
            <person name="Chiu C.-H."/>
            <person name="Lee Y.-S."/>
            <person name="Embley T.M."/>
            <person name="Coombs G.H."/>
            <person name="Mottram J.C."/>
            <person name="Tachezy J."/>
            <person name="Fraser-Liggett C.M."/>
            <person name="Johnson P.J."/>
        </authorList>
    </citation>
    <scope>NUCLEOTIDE SEQUENCE [LARGE SCALE GENOMIC DNA]</scope>
    <source>
        <strain evidence="3">G3</strain>
    </source>
</reference>
<organism evidence="3 4">
    <name type="scientific">Trichomonas vaginalis (strain ATCC PRA-98 / G3)</name>
    <dbReference type="NCBI Taxonomy" id="412133"/>
    <lineage>
        <taxon>Eukaryota</taxon>
        <taxon>Metamonada</taxon>
        <taxon>Parabasalia</taxon>
        <taxon>Trichomonadida</taxon>
        <taxon>Trichomonadidae</taxon>
        <taxon>Trichomonas</taxon>
    </lineage>
</organism>
<accession>A2FAP7</accession>
<dbReference type="Proteomes" id="UP000001542">
    <property type="component" value="Unassembled WGS sequence"/>
</dbReference>
<evidence type="ECO:0000313" key="3">
    <source>
        <dbReference type="EMBL" id="EAX98033.1"/>
    </source>
</evidence>
<gene>
    <name evidence="3" type="ORF">TVAG_275430</name>
</gene>
<evidence type="ECO:0000256" key="1">
    <source>
        <dbReference type="SAM" id="MobiDB-lite"/>
    </source>
</evidence>
<name>A2FAP7_TRIV3</name>
<keyword evidence="2" id="KW-0812">Transmembrane</keyword>
<evidence type="ECO:0000256" key="2">
    <source>
        <dbReference type="SAM" id="Phobius"/>
    </source>
</evidence>
<dbReference type="SMR" id="A2FAP7"/>
<feature type="region of interest" description="Disordered" evidence="1">
    <location>
        <begin position="1"/>
        <end position="21"/>
    </location>
</feature>
<dbReference type="VEuPathDB" id="TrichDB:TVAG_275430"/>
<dbReference type="KEGG" id="tva:4755823"/>
<dbReference type="AlphaFoldDB" id="A2FAP7"/>
<feature type="transmembrane region" description="Helical" evidence="2">
    <location>
        <begin position="43"/>
        <end position="65"/>
    </location>
</feature>
<dbReference type="VEuPathDB" id="TrichDB:TVAGG3_0310670"/>
<reference evidence="3" key="1">
    <citation type="submission" date="2006-10" db="EMBL/GenBank/DDBJ databases">
        <authorList>
            <person name="Amadeo P."/>
            <person name="Zhao Q."/>
            <person name="Wortman J."/>
            <person name="Fraser-Liggett C."/>
            <person name="Carlton J."/>
        </authorList>
    </citation>
    <scope>NUCLEOTIDE SEQUENCE</scope>
    <source>
        <strain evidence="3">G3</strain>
    </source>
</reference>
<dbReference type="EMBL" id="DS113691">
    <property type="protein sequence ID" value="EAX98033.1"/>
    <property type="molecule type" value="Genomic_DNA"/>
</dbReference>
<proteinExistence type="predicted"/>
<dbReference type="InParanoid" id="A2FAP7"/>